<accession>A0A0R2L2S1</accession>
<reference evidence="1 2" key="1">
    <citation type="journal article" date="2015" name="Genome Announc.">
        <title>Expanding the biotechnology potential of lactobacilli through comparative genomics of 213 strains and associated genera.</title>
        <authorList>
            <person name="Sun Z."/>
            <person name="Harris H.M."/>
            <person name="McCann A."/>
            <person name="Guo C."/>
            <person name="Argimon S."/>
            <person name="Zhang W."/>
            <person name="Yang X."/>
            <person name="Jeffery I.B."/>
            <person name="Cooney J.C."/>
            <person name="Kagawa T.F."/>
            <person name="Liu W."/>
            <person name="Song Y."/>
            <person name="Salvetti E."/>
            <person name="Wrobel A."/>
            <person name="Rasinkangas P."/>
            <person name="Parkhill J."/>
            <person name="Rea M.C."/>
            <person name="O'Sullivan O."/>
            <person name="Ritari J."/>
            <person name="Douillard F.P."/>
            <person name="Paul Ross R."/>
            <person name="Yang R."/>
            <person name="Briner A.E."/>
            <person name="Felis G.E."/>
            <person name="de Vos W.M."/>
            <person name="Barrangou R."/>
            <person name="Klaenhammer T.R."/>
            <person name="Caufield P.W."/>
            <person name="Cui Y."/>
            <person name="Zhang H."/>
            <person name="O'Toole P.W."/>
        </authorList>
    </citation>
    <scope>NUCLEOTIDE SEQUENCE [LARGE SCALE GENOMIC DNA]</scope>
    <source>
        <strain evidence="1 2">DSM 22696</strain>
    </source>
</reference>
<name>A0A0R2L2S1_9LACO</name>
<protein>
    <submittedName>
        <fullName evidence="1">Uncharacterized protein</fullName>
    </submittedName>
</protein>
<organism evidence="1 2">
    <name type="scientific">Furfurilactobacillus siliginis</name>
    <dbReference type="NCBI Taxonomy" id="348151"/>
    <lineage>
        <taxon>Bacteria</taxon>
        <taxon>Bacillati</taxon>
        <taxon>Bacillota</taxon>
        <taxon>Bacilli</taxon>
        <taxon>Lactobacillales</taxon>
        <taxon>Lactobacillaceae</taxon>
        <taxon>Furfurilactobacillus</taxon>
    </lineage>
</organism>
<keyword evidence="2" id="KW-1185">Reference proteome</keyword>
<comment type="caution">
    <text evidence="1">The sequence shown here is derived from an EMBL/GenBank/DDBJ whole genome shotgun (WGS) entry which is preliminary data.</text>
</comment>
<evidence type="ECO:0000313" key="2">
    <source>
        <dbReference type="Proteomes" id="UP000051139"/>
    </source>
</evidence>
<dbReference type="EMBL" id="JQCB01000005">
    <property type="protein sequence ID" value="KRN96105.1"/>
    <property type="molecule type" value="Genomic_DNA"/>
</dbReference>
<evidence type="ECO:0000313" key="1">
    <source>
        <dbReference type="EMBL" id="KRN96105.1"/>
    </source>
</evidence>
<dbReference type="AlphaFoldDB" id="A0A0R2L2S1"/>
<dbReference type="Proteomes" id="UP000051139">
    <property type="component" value="Unassembled WGS sequence"/>
</dbReference>
<sequence length="52" mass="6036">MSESVARKARDTPPVSIKVKEPIKLKQPPSQFTLVSVLKRRLFEFAVNYYLE</sequence>
<gene>
    <name evidence="1" type="ORF">IV55_GL001487</name>
</gene>
<proteinExistence type="predicted"/>